<evidence type="ECO:0000313" key="2">
    <source>
        <dbReference type="Proteomes" id="UP001057375"/>
    </source>
</evidence>
<dbReference type="InterPro" id="IPR012337">
    <property type="entry name" value="RNaseH-like_sf"/>
</dbReference>
<comment type="caution">
    <text evidence="1">The sequence shown here is derived from an EMBL/GenBank/DDBJ whole genome shotgun (WGS) entry which is preliminary data.</text>
</comment>
<sequence>MEKRPSVELCLSTCYDLAHSLSQKALFQERKKTLVGHYSIIMDKTTSRGKSILTILAFNGFETRAVGYIDVGAMKDAIWSRTFVDEVFKSYWSEMMYKHAPGIRKELQKTNPKDIKKAIQEITHILACLPPKIREVMPKGTNILCTAIKNAFQEIGIKKRYISSIVTDREPLMVAVVSKQLEEEGYGYAWIPCTAHLLSTVIQHYFTYFFEQIETFLEDLNVVLSTGSQENRALCSLLAIHAPRYTKVRWTSLLEEYSKVCSSWDEIIACLKFKGQTEPVKACQTFLENESYRKFTDVLTKQFIPCALDAIRAAQYAKPNLAAFRSIYRFAKRLETEWSGFPVIF</sequence>
<organism evidence="1 2">
    <name type="scientific">Aduncisulcus paluster</name>
    <dbReference type="NCBI Taxonomy" id="2918883"/>
    <lineage>
        <taxon>Eukaryota</taxon>
        <taxon>Metamonada</taxon>
        <taxon>Carpediemonas-like organisms</taxon>
        <taxon>Aduncisulcus</taxon>
    </lineage>
</organism>
<dbReference type="SUPFAM" id="SSF53098">
    <property type="entry name" value="Ribonuclease H-like"/>
    <property type="match status" value="1"/>
</dbReference>
<dbReference type="EMBL" id="BQXS01012441">
    <property type="protein sequence ID" value="GKT23064.1"/>
    <property type="molecule type" value="Genomic_DNA"/>
</dbReference>
<accession>A0ABQ5JZ17</accession>
<proteinExistence type="predicted"/>
<evidence type="ECO:0000313" key="1">
    <source>
        <dbReference type="EMBL" id="GKT23064.1"/>
    </source>
</evidence>
<keyword evidence="2" id="KW-1185">Reference proteome</keyword>
<gene>
    <name evidence="1" type="ORF">ADUPG1_012313</name>
</gene>
<name>A0ABQ5JZ17_9EUKA</name>
<protein>
    <recommendedName>
        <fullName evidence="3">Transposase</fullName>
    </recommendedName>
</protein>
<reference evidence="1" key="1">
    <citation type="submission" date="2022-03" db="EMBL/GenBank/DDBJ databases">
        <title>Draft genome sequence of Aduncisulcus paluster, a free-living microaerophilic Fornicata.</title>
        <authorList>
            <person name="Yuyama I."/>
            <person name="Kume K."/>
            <person name="Tamura T."/>
            <person name="Inagaki Y."/>
            <person name="Hashimoto T."/>
        </authorList>
    </citation>
    <scope>NUCLEOTIDE SEQUENCE</scope>
    <source>
        <strain evidence="1">NY0171</strain>
    </source>
</reference>
<dbReference type="Proteomes" id="UP001057375">
    <property type="component" value="Unassembled WGS sequence"/>
</dbReference>
<evidence type="ECO:0008006" key="3">
    <source>
        <dbReference type="Google" id="ProtNLM"/>
    </source>
</evidence>